<proteinExistence type="predicted"/>
<organism evidence="1 2">
    <name type="scientific">Halochromatium glycolicum</name>
    <dbReference type="NCBI Taxonomy" id="85075"/>
    <lineage>
        <taxon>Bacteria</taxon>
        <taxon>Pseudomonadati</taxon>
        <taxon>Pseudomonadota</taxon>
        <taxon>Gammaproteobacteria</taxon>
        <taxon>Chromatiales</taxon>
        <taxon>Chromatiaceae</taxon>
        <taxon>Halochromatium</taxon>
    </lineage>
</organism>
<dbReference type="FunFam" id="3.40.50.150:FF:000554">
    <property type="entry name" value="Cation-transporting ATPase"/>
    <property type="match status" value="1"/>
</dbReference>
<reference evidence="1" key="1">
    <citation type="submission" date="2017-08" db="EMBL/GenBank/DDBJ databases">
        <authorList>
            <person name="Imhoff J.F."/>
            <person name="Rahn T."/>
            <person name="Kuenzel S."/>
            <person name="Neulinger S.C."/>
        </authorList>
    </citation>
    <scope>NUCLEOTIDE SEQUENCE</scope>
    <source>
        <strain evidence="1">DSM 11080</strain>
    </source>
</reference>
<dbReference type="Gene3D" id="3.40.50.150">
    <property type="entry name" value="Vaccinia Virus protein VP39"/>
    <property type="match status" value="1"/>
</dbReference>
<dbReference type="EMBL" id="NRSJ01000001">
    <property type="protein sequence ID" value="MBK1703127.1"/>
    <property type="molecule type" value="Genomic_DNA"/>
</dbReference>
<dbReference type="Pfam" id="PF02353">
    <property type="entry name" value="CMAS"/>
    <property type="match status" value="1"/>
</dbReference>
<dbReference type="PANTHER" id="PTHR43832:SF1">
    <property type="entry name" value="S-ADENOSYL-L-METHIONINE-DEPENDENT METHYLTRANSFERASES SUPERFAMILY PROTEIN"/>
    <property type="match status" value="1"/>
</dbReference>
<dbReference type="AlphaFoldDB" id="A0AAJ0U0S8"/>
<evidence type="ECO:0000313" key="1">
    <source>
        <dbReference type="EMBL" id="MBK1703127.1"/>
    </source>
</evidence>
<evidence type="ECO:0000313" key="2">
    <source>
        <dbReference type="Proteomes" id="UP001296776"/>
    </source>
</evidence>
<dbReference type="RefSeq" id="WP_242476688.1">
    <property type="nucleotide sequence ID" value="NZ_NRSJ01000001.1"/>
</dbReference>
<comment type="caution">
    <text evidence="1">The sequence shown here is derived from an EMBL/GenBank/DDBJ whole genome shotgun (WGS) entry which is preliminary data.</text>
</comment>
<accession>A0AAJ0U0S8</accession>
<name>A0AAJ0U0S8_9GAMM</name>
<keyword evidence="1" id="KW-0808">Transferase</keyword>
<reference evidence="1" key="2">
    <citation type="journal article" date="2020" name="Microorganisms">
        <title>Osmotic Adaptation and Compatible Solute Biosynthesis of Phototrophic Bacteria as Revealed from Genome Analyses.</title>
        <authorList>
            <person name="Imhoff J.F."/>
            <person name="Rahn T."/>
            <person name="Kunzel S."/>
            <person name="Keller A."/>
            <person name="Neulinger S.C."/>
        </authorList>
    </citation>
    <scope>NUCLEOTIDE SEQUENCE</scope>
    <source>
        <strain evidence="1">DSM 11080</strain>
    </source>
</reference>
<keyword evidence="2" id="KW-1185">Reference proteome</keyword>
<dbReference type="GO" id="GO:0008168">
    <property type="term" value="F:methyltransferase activity"/>
    <property type="evidence" value="ECO:0007669"/>
    <property type="project" value="UniProtKB-KW"/>
</dbReference>
<sequence>MPISEAMIISLVERGLVPDPIIRAGIRQRLRKTLAELPQSDCEAALEHKKAFIAMMDGSPVAAVPERANEQHYEVPAEFFATVLGPRRKYSCCWWPDASVTTLADAEEAALAETARRAGVDTGMEVLELGCGWGSFSLWAAERFPGSRFTAVSNSSSQRAYIKGEAKRRGIENLTVITADMNAFAIDQQFDRIVSLEMFEHMRNWRELFGRVHGWLKPGGRFFMHVFCHRAHPYPYEDTGPDDWMSHYFFAGGIMPSDDLPLHFQQQLQLVDRWRWDGRHYEKTLNAWLARMDGSRAEVWPILEQTYGKEQTATWWMRWRLFFMACAELFGLERGQAWWVGHYLFERPSED</sequence>
<protein>
    <submittedName>
        <fullName evidence="1">SAM-dependent methyltransferase</fullName>
    </submittedName>
</protein>
<keyword evidence="1" id="KW-0489">Methyltransferase</keyword>
<dbReference type="InterPro" id="IPR029063">
    <property type="entry name" value="SAM-dependent_MTases_sf"/>
</dbReference>
<dbReference type="GO" id="GO:0032259">
    <property type="term" value="P:methylation"/>
    <property type="evidence" value="ECO:0007669"/>
    <property type="project" value="UniProtKB-KW"/>
</dbReference>
<dbReference type="SUPFAM" id="SSF53335">
    <property type="entry name" value="S-adenosyl-L-methionine-dependent methyltransferases"/>
    <property type="match status" value="1"/>
</dbReference>
<dbReference type="Proteomes" id="UP001296776">
    <property type="component" value="Unassembled WGS sequence"/>
</dbReference>
<dbReference type="CDD" id="cd02440">
    <property type="entry name" value="AdoMet_MTases"/>
    <property type="match status" value="1"/>
</dbReference>
<dbReference type="PANTHER" id="PTHR43832">
    <property type="match status" value="1"/>
</dbReference>
<gene>
    <name evidence="1" type="ORF">CKO40_00815</name>
</gene>